<sequence>MKACFCFENYKLHLKNHFLVLISLKVAKNFNLKHYFTTHFLLLHYSQLVCSYAENGCHTQFRKASYSS</sequence>
<name>A0A6A4P1K8_LUPAL</name>
<proteinExistence type="predicted"/>
<accession>A0A6A4P1K8</accession>
<reference evidence="2" key="1">
    <citation type="journal article" date="2020" name="Nat. Commun.">
        <title>Genome sequence of the cluster root forming white lupin.</title>
        <authorList>
            <person name="Hufnagel B."/>
            <person name="Marques A."/>
            <person name="Soriano A."/>
            <person name="Marques L."/>
            <person name="Divol F."/>
            <person name="Doumas P."/>
            <person name="Sallet E."/>
            <person name="Mancinotti D."/>
            <person name="Carrere S."/>
            <person name="Marande W."/>
            <person name="Arribat S."/>
            <person name="Keller J."/>
            <person name="Huneau C."/>
            <person name="Blein T."/>
            <person name="Aime D."/>
            <person name="Laguerre M."/>
            <person name="Taylor J."/>
            <person name="Schubert V."/>
            <person name="Nelson M."/>
            <person name="Geu-Flores F."/>
            <person name="Crespi M."/>
            <person name="Gallardo-Guerrero K."/>
            <person name="Delaux P.-M."/>
            <person name="Salse J."/>
            <person name="Berges H."/>
            <person name="Guyot R."/>
            <person name="Gouzy J."/>
            <person name="Peret B."/>
        </authorList>
    </citation>
    <scope>NUCLEOTIDE SEQUENCE [LARGE SCALE GENOMIC DNA]</scope>
    <source>
        <strain evidence="2">cv. Amiga</strain>
    </source>
</reference>
<comment type="caution">
    <text evidence="1">The sequence shown here is derived from an EMBL/GenBank/DDBJ whole genome shotgun (WGS) entry which is preliminary data.</text>
</comment>
<organism evidence="1 2">
    <name type="scientific">Lupinus albus</name>
    <name type="common">White lupine</name>
    <name type="synonym">Lupinus termis</name>
    <dbReference type="NCBI Taxonomy" id="3870"/>
    <lineage>
        <taxon>Eukaryota</taxon>
        <taxon>Viridiplantae</taxon>
        <taxon>Streptophyta</taxon>
        <taxon>Embryophyta</taxon>
        <taxon>Tracheophyta</taxon>
        <taxon>Spermatophyta</taxon>
        <taxon>Magnoliopsida</taxon>
        <taxon>eudicotyledons</taxon>
        <taxon>Gunneridae</taxon>
        <taxon>Pentapetalae</taxon>
        <taxon>rosids</taxon>
        <taxon>fabids</taxon>
        <taxon>Fabales</taxon>
        <taxon>Fabaceae</taxon>
        <taxon>Papilionoideae</taxon>
        <taxon>50 kb inversion clade</taxon>
        <taxon>genistoids sensu lato</taxon>
        <taxon>core genistoids</taxon>
        <taxon>Genisteae</taxon>
        <taxon>Lupinus</taxon>
    </lineage>
</organism>
<evidence type="ECO:0000313" key="2">
    <source>
        <dbReference type="Proteomes" id="UP000447434"/>
    </source>
</evidence>
<keyword evidence="2" id="KW-1185">Reference proteome</keyword>
<dbReference type="AlphaFoldDB" id="A0A6A4P1K8"/>
<gene>
    <name evidence="1" type="ORF">Lalb_Chr19g0133571</name>
</gene>
<evidence type="ECO:0000313" key="1">
    <source>
        <dbReference type="EMBL" id="KAE9592848.1"/>
    </source>
</evidence>
<dbReference type="EMBL" id="WOCE01000019">
    <property type="protein sequence ID" value="KAE9592848.1"/>
    <property type="molecule type" value="Genomic_DNA"/>
</dbReference>
<dbReference type="Proteomes" id="UP000447434">
    <property type="component" value="Chromosome 19"/>
</dbReference>
<protein>
    <submittedName>
        <fullName evidence="1">Uncharacterized protein</fullName>
    </submittedName>
</protein>